<dbReference type="InterPro" id="IPR020097">
    <property type="entry name" value="PsdUridine_synth_TruA_a/b_dom"/>
</dbReference>
<dbReference type="PANTHER" id="PTHR11142:SF0">
    <property type="entry name" value="TRNA PSEUDOURIDINE SYNTHASE-LIKE 1"/>
    <property type="match status" value="1"/>
</dbReference>
<dbReference type="InterPro" id="IPR020095">
    <property type="entry name" value="PsdUridine_synth_TruA_C"/>
</dbReference>
<dbReference type="GO" id="GO:0031119">
    <property type="term" value="P:tRNA pseudouridine synthesis"/>
    <property type="evidence" value="ECO:0007669"/>
    <property type="project" value="UniProtKB-UniRule"/>
</dbReference>
<dbReference type="HAMAP" id="MF_00171">
    <property type="entry name" value="TruA"/>
    <property type="match status" value="1"/>
</dbReference>
<dbReference type="GO" id="GO:0160147">
    <property type="term" value="F:tRNA pseudouridine(38-40) synthase activity"/>
    <property type="evidence" value="ECO:0007669"/>
    <property type="project" value="UniProtKB-EC"/>
</dbReference>
<evidence type="ECO:0000256" key="1">
    <source>
        <dbReference type="ARBA" id="ARBA00009375"/>
    </source>
</evidence>
<dbReference type="SUPFAM" id="SSF55120">
    <property type="entry name" value="Pseudouridine synthase"/>
    <property type="match status" value="1"/>
</dbReference>
<feature type="domain" description="Pseudouridine synthase I TruA alpha/beta" evidence="8">
    <location>
        <begin position="8"/>
        <end position="113"/>
    </location>
</feature>
<dbReference type="Gene3D" id="3.30.70.660">
    <property type="entry name" value="Pseudouridine synthase I, catalytic domain, C-terminal subdomain"/>
    <property type="match status" value="1"/>
</dbReference>
<proteinExistence type="inferred from homology"/>
<dbReference type="Proteomes" id="UP000568050">
    <property type="component" value="Unassembled WGS sequence"/>
</dbReference>
<feature type="active site" description="Nucleophile" evidence="4 5">
    <location>
        <position position="51"/>
    </location>
</feature>
<dbReference type="AlphaFoldDB" id="A0A839QR03"/>
<comment type="function">
    <text evidence="4">Formation of pseudouridine at positions 38, 39 and 40 in the anticodon stem and loop of transfer RNAs.</text>
</comment>
<organism evidence="9 10">
    <name type="scientific">Helcobacillus massiliensis</name>
    <dbReference type="NCBI Taxonomy" id="521392"/>
    <lineage>
        <taxon>Bacteria</taxon>
        <taxon>Bacillati</taxon>
        <taxon>Actinomycetota</taxon>
        <taxon>Actinomycetes</taxon>
        <taxon>Micrococcales</taxon>
        <taxon>Dermabacteraceae</taxon>
        <taxon>Helcobacillus</taxon>
    </lineage>
</organism>
<dbReference type="GO" id="GO:0003723">
    <property type="term" value="F:RNA binding"/>
    <property type="evidence" value="ECO:0007669"/>
    <property type="project" value="InterPro"/>
</dbReference>
<dbReference type="CDD" id="cd02570">
    <property type="entry name" value="PseudoU_synth_EcTruA"/>
    <property type="match status" value="1"/>
</dbReference>
<accession>A0A839QR03</accession>
<feature type="binding site" evidence="4 6">
    <location>
        <position position="120"/>
    </location>
    <ligand>
        <name>substrate</name>
    </ligand>
</feature>
<protein>
    <recommendedName>
        <fullName evidence="4">tRNA pseudouridine synthase A</fullName>
        <ecNumber evidence="4">5.4.99.12</ecNumber>
    </recommendedName>
    <alternativeName>
        <fullName evidence="4">tRNA pseudouridine(38-40) synthase</fullName>
    </alternativeName>
    <alternativeName>
        <fullName evidence="4">tRNA pseudouridylate synthase I</fullName>
    </alternativeName>
    <alternativeName>
        <fullName evidence="4">tRNA-uridine isomerase I</fullName>
    </alternativeName>
</protein>
<dbReference type="InterPro" id="IPR020103">
    <property type="entry name" value="PsdUridine_synth_cat_dom_sf"/>
</dbReference>
<dbReference type="PANTHER" id="PTHR11142">
    <property type="entry name" value="PSEUDOURIDYLATE SYNTHASE"/>
    <property type="match status" value="1"/>
</dbReference>
<dbReference type="Gene3D" id="3.30.70.580">
    <property type="entry name" value="Pseudouridine synthase I, catalytic domain, N-terminal subdomain"/>
    <property type="match status" value="1"/>
</dbReference>
<name>A0A839QR03_9MICO</name>
<dbReference type="InterPro" id="IPR020094">
    <property type="entry name" value="TruA/RsuA/RluB/E/F_N"/>
</dbReference>
<comment type="catalytic activity">
    <reaction evidence="4 7">
        <text>uridine(38/39/40) in tRNA = pseudouridine(38/39/40) in tRNA</text>
        <dbReference type="Rhea" id="RHEA:22376"/>
        <dbReference type="Rhea" id="RHEA-COMP:10085"/>
        <dbReference type="Rhea" id="RHEA-COMP:10087"/>
        <dbReference type="ChEBI" id="CHEBI:65314"/>
        <dbReference type="ChEBI" id="CHEBI:65315"/>
        <dbReference type="EC" id="5.4.99.12"/>
    </reaction>
</comment>
<evidence type="ECO:0000256" key="2">
    <source>
        <dbReference type="ARBA" id="ARBA00022694"/>
    </source>
</evidence>
<sequence>MRIRLDLAYDGTDFSGWSIQPALRTVQGEVEKGLFRILRHEVRVHVAGRTDAGVHATGQVLHVDVPEEAWARMPGRSDRTPGRAMCERLAAVLPRDIVVTDARAVSDDFDARFSALSRRYRYRIADSIATRSPLRRDVMNHKRPLDAEAMDAAARALIGEHDFLSFCRPREDATTIRTLLSISWERVPLTDGAGHPLADAGLVVAVVEADAFCHHMVRSIVGASVAVGEGRADAAWMAALVATPRRDAAGSAPMFAPHGLTLESVGYPEDDQLAARAQQTRGKRGDTWVRPA</sequence>
<evidence type="ECO:0000256" key="3">
    <source>
        <dbReference type="ARBA" id="ARBA00023235"/>
    </source>
</evidence>
<keyword evidence="2 4" id="KW-0819">tRNA processing</keyword>
<reference evidence="9 10" key="1">
    <citation type="submission" date="2020-08" db="EMBL/GenBank/DDBJ databases">
        <title>Sequencing the genomes of 1000 actinobacteria strains.</title>
        <authorList>
            <person name="Klenk H.-P."/>
        </authorList>
    </citation>
    <scope>NUCLEOTIDE SEQUENCE [LARGE SCALE GENOMIC DNA]</scope>
    <source>
        <strain evidence="9 10">DSM 23040</strain>
    </source>
</reference>
<evidence type="ECO:0000256" key="7">
    <source>
        <dbReference type="RuleBase" id="RU003792"/>
    </source>
</evidence>
<comment type="caution">
    <text evidence="4">Lacks conserved residue(s) required for the propagation of feature annotation.</text>
</comment>
<dbReference type="Pfam" id="PF01416">
    <property type="entry name" value="PseudoU_synth_1"/>
    <property type="match status" value="2"/>
</dbReference>
<evidence type="ECO:0000313" key="9">
    <source>
        <dbReference type="EMBL" id="MBB3022893.1"/>
    </source>
</evidence>
<evidence type="ECO:0000259" key="8">
    <source>
        <dbReference type="Pfam" id="PF01416"/>
    </source>
</evidence>
<gene>
    <name evidence="4" type="primary">truA</name>
    <name evidence="9" type="ORF">FHX50_001176</name>
</gene>
<evidence type="ECO:0000256" key="5">
    <source>
        <dbReference type="PIRSR" id="PIRSR001430-1"/>
    </source>
</evidence>
<keyword evidence="10" id="KW-1185">Reference proteome</keyword>
<dbReference type="EMBL" id="JACHWP010000002">
    <property type="protein sequence ID" value="MBB3022893.1"/>
    <property type="molecule type" value="Genomic_DNA"/>
</dbReference>
<comment type="subunit">
    <text evidence="4">Homodimer.</text>
</comment>
<comment type="similarity">
    <text evidence="1 4 7">Belongs to the tRNA pseudouridine synthase TruA family.</text>
</comment>
<evidence type="ECO:0000256" key="6">
    <source>
        <dbReference type="PIRSR" id="PIRSR001430-2"/>
    </source>
</evidence>
<comment type="caution">
    <text evidence="9">The sequence shown here is derived from an EMBL/GenBank/DDBJ whole genome shotgun (WGS) entry which is preliminary data.</text>
</comment>
<dbReference type="PIRSF" id="PIRSF001430">
    <property type="entry name" value="tRNA_psdUrid_synth"/>
    <property type="match status" value="1"/>
</dbReference>
<feature type="domain" description="Pseudouridine synthase I TruA alpha/beta" evidence="8">
    <location>
        <begin position="153"/>
        <end position="268"/>
    </location>
</feature>
<evidence type="ECO:0000313" key="10">
    <source>
        <dbReference type="Proteomes" id="UP000568050"/>
    </source>
</evidence>
<keyword evidence="3 4" id="KW-0413">Isomerase</keyword>
<dbReference type="RefSeq" id="WP_183375526.1">
    <property type="nucleotide sequence ID" value="NZ_CBCSFZ010000001.1"/>
</dbReference>
<dbReference type="FunFam" id="3.30.70.580:FF:000001">
    <property type="entry name" value="tRNA pseudouridine synthase A"/>
    <property type="match status" value="1"/>
</dbReference>
<dbReference type="InterPro" id="IPR001406">
    <property type="entry name" value="PsdUridine_synth_TruA"/>
</dbReference>
<evidence type="ECO:0000256" key="4">
    <source>
        <dbReference type="HAMAP-Rule" id="MF_00171"/>
    </source>
</evidence>
<dbReference type="EC" id="5.4.99.12" evidence="4"/>
<dbReference type="NCBIfam" id="TIGR00071">
    <property type="entry name" value="hisT_truA"/>
    <property type="match status" value="1"/>
</dbReference>